<keyword evidence="1" id="KW-1133">Transmembrane helix</keyword>
<proteinExistence type="predicted"/>
<reference evidence="2 3" key="1">
    <citation type="journal article" date="2021" name="Elife">
        <title>Chloroplast acquisition without the gene transfer in kleptoplastic sea slugs, Plakobranchus ocellatus.</title>
        <authorList>
            <person name="Maeda T."/>
            <person name="Takahashi S."/>
            <person name="Yoshida T."/>
            <person name="Shimamura S."/>
            <person name="Takaki Y."/>
            <person name="Nagai Y."/>
            <person name="Toyoda A."/>
            <person name="Suzuki Y."/>
            <person name="Arimoto A."/>
            <person name="Ishii H."/>
            <person name="Satoh N."/>
            <person name="Nishiyama T."/>
            <person name="Hasebe M."/>
            <person name="Maruyama T."/>
            <person name="Minagawa J."/>
            <person name="Obokata J."/>
            <person name="Shigenobu S."/>
        </authorList>
    </citation>
    <scope>NUCLEOTIDE SEQUENCE [LARGE SCALE GENOMIC DNA]</scope>
</reference>
<keyword evidence="3" id="KW-1185">Reference proteome</keyword>
<gene>
    <name evidence="2" type="ORF">PoB_007325800</name>
</gene>
<evidence type="ECO:0000256" key="1">
    <source>
        <dbReference type="SAM" id="Phobius"/>
    </source>
</evidence>
<organism evidence="2 3">
    <name type="scientific">Plakobranchus ocellatus</name>
    <dbReference type="NCBI Taxonomy" id="259542"/>
    <lineage>
        <taxon>Eukaryota</taxon>
        <taxon>Metazoa</taxon>
        <taxon>Spiralia</taxon>
        <taxon>Lophotrochozoa</taxon>
        <taxon>Mollusca</taxon>
        <taxon>Gastropoda</taxon>
        <taxon>Heterobranchia</taxon>
        <taxon>Euthyneura</taxon>
        <taxon>Panpulmonata</taxon>
        <taxon>Sacoglossa</taxon>
        <taxon>Placobranchoidea</taxon>
        <taxon>Plakobranchidae</taxon>
        <taxon>Plakobranchus</taxon>
    </lineage>
</organism>
<evidence type="ECO:0000313" key="3">
    <source>
        <dbReference type="Proteomes" id="UP000735302"/>
    </source>
</evidence>
<keyword evidence="1" id="KW-0812">Transmembrane</keyword>
<evidence type="ECO:0000313" key="2">
    <source>
        <dbReference type="EMBL" id="GFO46753.1"/>
    </source>
</evidence>
<comment type="caution">
    <text evidence="2">The sequence shown here is derived from an EMBL/GenBank/DDBJ whole genome shotgun (WGS) entry which is preliminary data.</text>
</comment>
<accession>A0AAV4DR20</accession>
<feature type="transmembrane region" description="Helical" evidence="1">
    <location>
        <begin position="101"/>
        <end position="126"/>
    </location>
</feature>
<protein>
    <submittedName>
        <fullName evidence="2">Uncharacterized protein</fullName>
    </submittedName>
</protein>
<sequence length="132" mass="14467">MLEVPLARYPEIENVLCYFVTCSETLRCLNPLTASIGLAPTSLYWGGKFQGDAADCEAKDKWESDYVTGIPRTGTMGRESESVGVRACPAFKSDEQDKTMLSLITAQLVPLAFSLLIIGLCIGTWLGELQLR</sequence>
<keyword evidence="1" id="KW-0472">Membrane</keyword>
<dbReference type="AlphaFoldDB" id="A0AAV4DR20"/>
<dbReference type="Proteomes" id="UP000735302">
    <property type="component" value="Unassembled WGS sequence"/>
</dbReference>
<name>A0AAV4DR20_9GAST</name>
<dbReference type="EMBL" id="BLXT01008205">
    <property type="protein sequence ID" value="GFO46753.1"/>
    <property type="molecule type" value="Genomic_DNA"/>
</dbReference>